<dbReference type="Gramene" id="OPUNC01G00590.1">
    <property type="protein sequence ID" value="OPUNC01G00590.1"/>
    <property type="gene ID" value="OPUNC01G00590"/>
</dbReference>
<dbReference type="EnsemblPlants" id="OPUNC01G00590.1">
    <property type="protein sequence ID" value="OPUNC01G00590.1"/>
    <property type="gene ID" value="OPUNC01G00590"/>
</dbReference>
<name>A0A0E0JD82_ORYPU</name>
<dbReference type="AlphaFoldDB" id="A0A0E0JD82"/>
<protein>
    <submittedName>
        <fullName evidence="2">Uncharacterized protein</fullName>
    </submittedName>
</protein>
<reference evidence="2" key="1">
    <citation type="submission" date="2015-04" db="UniProtKB">
        <authorList>
            <consortium name="EnsemblPlants"/>
        </authorList>
    </citation>
    <scope>IDENTIFICATION</scope>
</reference>
<feature type="region of interest" description="Disordered" evidence="1">
    <location>
        <begin position="211"/>
        <end position="233"/>
    </location>
</feature>
<accession>A0A0E0JD82</accession>
<evidence type="ECO:0000256" key="1">
    <source>
        <dbReference type="SAM" id="MobiDB-lite"/>
    </source>
</evidence>
<keyword evidence="3" id="KW-1185">Reference proteome</keyword>
<reference evidence="2" key="2">
    <citation type="submission" date="2018-05" db="EMBL/GenBank/DDBJ databases">
        <title>OpunRS2 (Oryza punctata Reference Sequence Version 2).</title>
        <authorList>
            <person name="Zhang J."/>
            <person name="Kudrna D."/>
            <person name="Lee S."/>
            <person name="Talag J."/>
            <person name="Welchert J."/>
            <person name="Wing R.A."/>
        </authorList>
    </citation>
    <scope>NUCLEOTIDE SEQUENCE [LARGE SCALE GENOMIC DNA]</scope>
</reference>
<dbReference type="Proteomes" id="UP000026962">
    <property type="component" value="Chromosome 1"/>
</dbReference>
<evidence type="ECO:0000313" key="3">
    <source>
        <dbReference type="Proteomes" id="UP000026962"/>
    </source>
</evidence>
<sequence>MEDLAIIRGATEPFMEELKVEQAVMQGLLDHIDAFPAGGASPTMEDFYTGEEIISQGIMSVLISRVPTAMMMCVELLGLALDMGATLEQRSFPRPNDIAERLALLPPPERTSYPDCDDVGLEGFAMRLDHSLAALRYAERALDSSLDIFTDAFTLIFTKPYPPLAHAWQREAHARSTAARKMEARTSLATALRCVDYAHAQATVALTRIAPPPNTTTPATNLVGASQRDNKSA</sequence>
<dbReference type="OMA" id="HAWQREA"/>
<proteinExistence type="predicted"/>
<organism evidence="2">
    <name type="scientific">Oryza punctata</name>
    <name type="common">Red rice</name>
    <dbReference type="NCBI Taxonomy" id="4537"/>
    <lineage>
        <taxon>Eukaryota</taxon>
        <taxon>Viridiplantae</taxon>
        <taxon>Streptophyta</taxon>
        <taxon>Embryophyta</taxon>
        <taxon>Tracheophyta</taxon>
        <taxon>Spermatophyta</taxon>
        <taxon>Magnoliopsida</taxon>
        <taxon>Liliopsida</taxon>
        <taxon>Poales</taxon>
        <taxon>Poaceae</taxon>
        <taxon>BOP clade</taxon>
        <taxon>Oryzoideae</taxon>
        <taxon>Oryzeae</taxon>
        <taxon>Oryzinae</taxon>
        <taxon>Oryza</taxon>
    </lineage>
</organism>
<dbReference type="HOGENOM" id="CLU_112637_0_0_1"/>
<evidence type="ECO:0000313" key="2">
    <source>
        <dbReference type="EnsemblPlants" id="OPUNC01G00590.1"/>
    </source>
</evidence>